<organism evidence="2 3">
    <name type="scientific">Proteiniphilum acetatigenes</name>
    <dbReference type="NCBI Taxonomy" id="294710"/>
    <lineage>
        <taxon>Bacteria</taxon>
        <taxon>Pseudomonadati</taxon>
        <taxon>Bacteroidota</taxon>
        <taxon>Bacteroidia</taxon>
        <taxon>Bacteroidales</taxon>
        <taxon>Dysgonomonadaceae</taxon>
        <taxon>Proteiniphilum</taxon>
    </lineage>
</organism>
<reference evidence="3" key="1">
    <citation type="journal article" date="2015" name="MBio">
        <title>Genome-Resolved Metagenomic Analysis Reveals Roles for Candidate Phyla and Other Microbial Community Members in Biogeochemical Transformations in Oil Reservoirs.</title>
        <authorList>
            <person name="Hu P."/>
            <person name="Tom L."/>
            <person name="Singh A."/>
            <person name="Thomas B.C."/>
            <person name="Baker B.J."/>
            <person name="Piceno Y.M."/>
            <person name="Andersen G.L."/>
            <person name="Banfield J.F."/>
        </authorList>
    </citation>
    <scope>NUCLEOTIDE SEQUENCE [LARGE SCALE GENOMIC DNA]</scope>
</reference>
<dbReference type="AlphaFoldDB" id="A0A101HFQ7"/>
<feature type="domain" description="RecX first three-helical" evidence="1">
    <location>
        <begin position="13"/>
        <end position="52"/>
    </location>
</feature>
<dbReference type="InterPro" id="IPR036388">
    <property type="entry name" value="WH-like_DNA-bd_sf"/>
</dbReference>
<evidence type="ECO:0000313" key="2">
    <source>
        <dbReference type="EMBL" id="KUK76008.1"/>
    </source>
</evidence>
<proteinExistence type="predicted"/>
<dbReference type="Proteomes" id="UP000053860">
    <property type="component" value="Unassembled WGS sequence"/>
</dbReference>
<evidence type="ECO:0000313" key="3">
    <source>
        <dbReference type="Proteomes" id="UP000053860"/>
    </source>
</evidence>
<evidence type="ECO:0000259" key="1">
    <source>
        <dbReference type="Pfam" id="PF21982"/>
    </source>
</evidence>
<dbReference type="EMBL" id="LGGN01000322">
    <property type="protein sequence ID" value="KUK76008.1"/>
    <property type="molecule type" value="Genomic_DNA"/>
</dbReference>
<feature type="non-terminal residue" evidence="2">
    <location>
        <position position="70"/>
    </location>
</feature>
<protein>
    <submittedName>
        <fullName evidence="2">Regulatory protein RecX</fullName>
    </submittedName>
</protein>
<dbReference type="Gene3D" id="1.10.10.10">
    <property type="entry name" value="Winged helix-like DNA-binding domain superfamily/Winged helix DNA-binding domain"/>
    <property type="match status" value="1"/>
</dbReference>
<gene>
    <name evidence="2" type="ORF">XD92_1408</name>
</gene>
<comment type="caution">
    <text evidence="2">The sequence shown here is derived from an EMBL/GenBank/DDBJ whole genome shotgun (WGS) entry which is preliminary data.</text>
</comment>
<dbReference type="Pfam" id="PF21982">
    <property type="entry name" value="RecX_HTH1"/>
    <property type="match status" value="1"/>
</dbReference>
<accession>A0A101HFQ7</accession>
<sequence length="70" mass="8518">MEREKKTVTPEQAYARMTRICARKEYAPFEIRQKLQRLQLPADVIEALISRLINERYIDERRFAESYIRD</sequence>
<dbReference type="InterPro" id="IPR053926">
    <property type="entry name" value="RecX_HTH_1st"/>
</dbReference>
<name>A0A101HFQ7_9BACT</name>